<keyword evidence="4 9" id="KW-0812">Transmembrane</keyword>
<feature type="transmembrane region" description="Helical" evidence="9">
    <location>
        <begin position="80"/>
        <end position="101"/>
    </location>
</feature>
<dbReference type="PANTHER" id="PTHR22601">
    <property type="entry name" value="ISP4 LIKE PROTEIN"/>
    <property type="match status" value="1"/>
</dbReference>
<dbReference type="Proteomes" id="UP001556367">
    <property type="component" value="Unassembled WGS sequence"/>
</dbReference>
<evidence type="ECO:0000313" key="10">
    <source>
        <dbReference type="EMBL" id="KAL0951775.1"/>
    </source>
</evidence>
<feature type="transmembrane region" description="Helical" evidence="9">
    <location>
        <begin position="133"/>
        <end position="153"/>
    </location>
</feature>
<evidence type="ECO:0000256" key="2">
    <source>
        <dbReference type="ARBA" id="ARBA00008807"/>
    </source>
</evidence>
<accession>A0ABR3J9G2</accession>
<proteinExistence type="inferred from homology"/>
<name>A0ABR3J9G2_9AGAR</name>
<keyword evidence="11" id="KW-1185">Reference proteome</keyword>
<evidence type="ECO:0000256" key="8">
    <source>
        <dbReference type="ARBA" id="ARBA00023136"/>
    </source>
</evidence>
<feature type="transmembrane region" description="Helical" evidence="9">
    <location>
        <begin position="7"/>
        <end position="26"/>
    </location>
</feature>
<comment type="subcellular location">
    <subcellularLocation>
        <location evidence="1">Membrane</location>
        <topology evidence="1">Multi-pass membrane protein</topology>
    </subcellularLocation>
</comment>
<feature type="transmembrane region" description="Helical" evidence="9">
    <location>
        <begin position="159"/>
        <end position="179"/>
    </location>
</feature>
<keyword evidence="8 9" id="KW-0472">Membrane</keyword>
<evidence type="ECO:0000256" key="5">
    <source>
        <dbReference type="ARBA" id="ARBA00022856"/>
    </source>
</evidence>
<dbReference type="Pfam" id="PF03169">
    <property type="entry name" value="OPT"/>
    <property type="match status" value="1"/>
</dbReference>
<gene>
    <name evidence="10" type="ORF">HGRIS_008446</name>
</gene>
<dbReference type="InterPro" id="IPR004648">
    <property type="entry name" value="Oligpept_transpt"/>
</dbReference>
<evidence type="ECO:0000256" key="7">
    <source>
        <dbReference type="ARBA" id="ARBA00022989"/>
    </source>
</evidence>
<sequence>MIGWAEANVAAGFVAFFWILTPVLYYKNVWHGQYFPISSRGSYDNTGKKYNVSRIINADASINVAAYEAYSPIFLSTTFAVSYGLSFAAITATLTHAILFYRKQIWTQSRRSMSEQPDIHARLMSRYPQVPDWYYLAIFVVMFTFGVVCIKVWEVGLPVWGLVLALGVAFFYVVPIGMIQAITNQQVGLNVISELIVGYVLPGKPVAMMMFKTYGYITMSQALMFTSDFKLGHYMKIPPRTMFFAQVICAVVAGTTQLGVQSWMFTNIPGLCTPEQKNNFICPNTEVFGTASIVWGVIGPARQFSKGQLYYGTFHFYCEISLHAKGNSYTFSAHVLLLDWNHLPHHRMAADEEIPGKLDPVFEFPGHLLWHWLHPASERRQLCHMVHCWVYLPVRHPA</sequence>
<protein>
    <recommendedName>
        <fullName evidence="12">Oligopeptide transporter</fullName>
    </recommendedName>
</protein>
<evidence type="ECO:0000256" key="4">
    <source>
        <dbReference type="ARBA" id="ARBA00022692"/>
    </source>
</evidence>
<keyword evidence="6" id="KW-0653">Protein transport</keyword>
<keyword evidence="5" id="KW-0571">Peptide transport</keyword>
<comment type="caution">
    <text evidence="10">The sequence shown here is derived from an EMBL/GenBank/DDBJ whole genome shotgun (WGS) entry which is preliminary data.</text>
</comment>
<dbReference type="InterPro" id="IPR004813">
    <property type="entry name" value="OPT"/>
</dbReference>
<evidence type="ECO:0000256" key="6">
    <source>
        <dbReference type="ARBA" id="ARBA00022927"/>
    </source>
</evidence>
<evidence type="ECO:0000313" key="11">
    <source>
        <dbReference type="Proteomes" id="UP001556367"/>
    </source>
</evidence>
<keyword evidence="3" id="KW-0813">Transport</keyword>
<evidence type="ECO:0000256" key="3">
    <source>
        <dbReference type="ARBA" id="ARBA00022448"/>
    </source>
</evidence>
<evidence type="ECO:0000256" key="9">
    <source>
        <dbReference type="SAM" id="Phobius"/>
    </source>
</evidence>
<comment type="similarity">
    <text evidence="2">Belongs to the oligopeptide OPT transporter family.</text>
</comment>
<organism evidence="10 11">
    <name type="scientific">Hohenbuehelia grisea</name>
    <dbReference type="NCBI Taxonomy" id="104357"/>
    <lineage>
        <taxon>Eukaryota</taxon>
        <taxon>Fungi</taxon>
        <taxon>Dikarya</taxon>
        <taxon>Basidiomycota</taxon>
        <taxon>Agaricomycotina</taxon>
        <taxon>Agaricomycetes</taxon>
        <taxon>Agaricomycetidae</taxon>
        <taxon>Agaricales</taxon>
        <taxon>Pleurotineae</taxon>
        <taxon>Pleurotaceae</taxon>
        <taxon>Hohenbuehelia</taxon>
    </lineage>
</organism>
<evidence type="ECO:0008006" key="12">
    <source>
        <dbReference type="Google" id="ProtNLM"/>
    </source>
</evidence>
<dbReference type="EMBL" id="JASNQZ010000011">
    <property type="protein sequence ID" value="KAL0951775.1"/>
    <property type="molecule type" value="Genomic_DNA"/>
</dbReference>
<reference evidence="11" key="1">
    <citation type="submission" date="2024-06" db="EMBL/GenBank/DDBJ databases">
        <title>Multi-omics analyses provide insights into the biosynthesis of the anticancer antibiotic pleurotin in Hohenbuehelia grisea.</title>
        <authorList>
            <person name="Weaver J.A."/>
            <person name="Alberti F."/>
        </authorList>
    </citation>
    <scope>NUCLEOTIDE SEQUENCE [LARGE SCALE GENOMIC DNA]</scope>
    <source>
        <strain evidence="11">T-177</strain>
    </source>
</reference>
<dbReference type="NCBIfam" id="TIGR00728">
    <property type="entry name" value="OPT_sfam"/>
    <property type="match status" value="1"/>
</dbReference>
<evidence type="ECO:0000256" key="1">
    <source>
        <dbReference type="ARBA" id="ARBA00004141"/>
    </source>
</evidence>
<keyword evidence="7 9" id="KW-1133">Transmembrane helix</keyword>